<dbReference type="InterPro" id="IPR016181">
    <property type="entry name" value="Acyl_CoA_acyltransferase"/>
</dbReference>
<comment type="caution">
    <text evidence="2">The sequence shown here is derived from an EMBL/GenBank/DDBJ whole genome shotgun (WGS) entry which is preliminary data.</text>
</comment>
<dbReference type="InterPro" id="IPR052829">
    <property type="entry name" value="N-acetyltransferase_domain"/>
</dbReference>
<dbReference type="Pfam" id="PF00583">
    <property type="entry name" value="Acetyltransf_1"/>
    <property type="match status" value="1"/>
</dbReference>
<evidence type="ECO:0000313" key="2">
    <source>
        <dbReference type="EMBL" id="EOT83080.1"/>
    </source>
</evidence>
<proteinExistence type="predicted"/>
<dbReference type="EMBL" id="ASWO01000007">
    <property type="protein sequence ID" value="EOT83080.1"/>
    <property type="molecule type" value="Genomic_DNA"/>
</dbReference>
<protein>
    <recommendedName>
        <fullName evidence="1">N-acetyltransferase domain-containing protein</fullName>
    </recommendedName>
</protein>
<dbReference type="Proteomes" id="UP000015961">
    <property type="component" value="Unassembled WGS sequence"/>
</dbReference>
<gene>
    <name evidence="2" type="ORF">I573_02193</name>
</gene>
<evidence type="ECO:0000259" key="1">
    <source>
        <dbReference type="PROSITE" id="PS51186"/>
    </source>
</evidence>
<dbReference type="GO" id="GO:0016747">
    <property type="term" value="F:acyltransferase activity, transferring groups other than amino-acyl groups"/>
    <property type="evidence" value="ECO:0007669"/>
    <property type="project" value="InterPro"/>
</dbReference>
<evidence type="ECO:0000313" key="3">
    <source>
        <dbReference type="Proteomes" id="UP000015961"/>
    </source>
</evidence>
<dbReference type="PROSITE" id="PS51186">
    <property type="entry name" value="GNAT"/>
    <property type="match status" value="1"/>
</dbReference>
<sequence>MKLLPMTQDIYPIYLKQAIKDFAEDKVQAKTWNKEEALALSKASFRSLLPEGLATKGHYLLTIALADQAIGYTWIYFESENTEEAFVYDFLLVEDYRGKGYGQEAMQAIKVFCSQLGATKLSLHVFGHNQRALHVYEKVGFQITDYSLSVDLV</sequence>
<dbReference type="PANTHER" id="PTHR43259:SF1">
    <property type="entry name" value="N-ACETYLTRANSFERASE DOMAIN-CONTAINING PROTEIN"/>
    <property type="match status" value="1"/>
</dbReference>
<dbReference type="OrthoDB" id="65897at2"/>
<keyword evidence="3" id="KW-1185">Reference proteome</keyword>
<dbReference type="CDD" id="cd04301">
    <property type="entry name" value="NAT_SF"/>
    <property type="match status" value="1"/>
</dbReference>
<dbReference type="eggNOG" id="COG0456">
    <property type="taxonomic scope" value="Bacteria"/>
</dbReference>
<dbReference type="STRING" id="1140003.OMY_01890"/>
<accession>S0NYR0</accession>
<dbReference type="Gene3D" id="3.40.630.30">
    <property type="match status" value="1"/>
</dbReference>
<dbReference type="PANTHER" id="PTHR43259">
    <property type="entry name" value="SPT10P"/>
    <property type="match status" value="1"/>
</dbReference>
<dbReference type="PATRIC" id="fig|1140003.3.peg.1821"/>
<dbReference type="RefSeq" id="WP_016186322.1">
    <property type="nucleotide sequence ID" value="NZ_ASWO01000007.1"/>
</dbReference>
<feature type="domain" description="N-acetyltransferase" evidence="1">
    <location>
        <begin position="17"/>
        <end position="153"/>
    </location>
</feature>
<organism evidence="2 3">
    <name type="scientific">Enterococcus sulfureus ATCC 49903</name>
    <dbReference type="NCBI Taxonomy" id="1140003"/>
    <lineage>
        <taxon>Bacteria</taxon>
        <taxon>Bacillati</taxon>
        <taxon>Bacillota</taxon>
        <taxon>Bacilli</taxon>
        <taxon>Lactobacillales</taxon>
        <taxon>Enterococcaceae</taxon>
        <taxon>Enterococcus</taxon>
    </lineage>
</organism>
<name>S0NYR0_9ENTE</name>
<dbReference type="AlphaFoldDB" id="S0NYR0"/>
<dbReference type="SUPFAM" id="SSF55729">
    <property type="entry name" value="Acyl-CoA N-acyltransferases (Nat)"/>
    <property type="match status" value="1"/>
</dbReference>
<dbReference type="InterPro" id="IPR000182">
    <property type="entry name" value="GNAT_dom"/>
</dbReference>
<reference evidence="2 3" key="1">
    <citation type="submission" date="2013-03" db="EMBL/GenBank/DDBJ databases">
        <title>The Genome Sequence of Enterococcus sulfureus ATCC_49903 (PacBio/Illumina hybrid assembly).</title>
        <authorList>
            <consortium name="The Broad Institute Genomics Platform"/>
            <consortium name="The Broad Institute Genome Sequencing Center for Infectious Disease"/>
            <person name="Earl A."/>
            <person name="Russ C."/>
            <person name="Gilmore M."/>
            <person name="Surin D."/>
            <person name="Walker B."/>
            <person name="Young S."/>
            <person name="Zeng Q."/>
            <person name="Gargeya S."/>
            <person name="Fitzgerald M."/>
            <person name="Haas B."/>
            <person name="Abouelleil A."/>
            <person name="Allen A.W."/>
            <person name="Alvarado L."/>
            <person name="Arachchi H.M."/>
            <person name="Berlin A.M."/>
            <person name="Chapman S.B."/>
            <person name="Gainer-Dewar J."/>
            <person name="Goldberg J."/>
            <person name="Griggs A."/>
            <person name="Gujja S."/>
            <person name="Hansen M."/>
            <person name="Howarth C."/>
            <person name="Imamovic A."/>
            <person name="Ireland A."/>
            <person name="Larimer J."/>
            <person name="McCowan C."/>
            <person name="Murphy C."/>
            <person name="Pearson M."/>
            <person name="Poon T.W."/>
            <person name="Priest M."/>
            <person name="Roberts A."/>
            <person name="Saif S."/>
            <person name="Shea T."/>
            <person name="Sisk P."/>
            <person name="Sykes S."/>
            <person name="Wortman J."/>
            <person name="Nusbaum C."/>
            <person name="Birren B."/>
        </authorList>
    </citation>
    <scope>NUCLEOTIDE SEQUENCE [LARGE SCALE GENOMIC DNA]</scope>
    <source>
        <strain evidence="2 3">ATCC 49903</strain>
    </source>
</reference>